<dbReference type="Pfam" id="PF01547">
    <property type="entry name" value="SBP_bac_1"/>
    <property type="match status" value="1"/>
</dbReference>
<dbReference type="Proteomes" id="UP001589818">
    <property type="component" value="Unassembled WGS sequence"/>
</dbReference>
<organism evidence="2 3">
    <name type="scientific">Paenibacillus mendelii</name>
    <dbReference type="NCBI Taxonomy" id="206163"/>
    <lineage>
        <taxon>Bacteria</taxon>
        <taxon>Bacillati</taxon>
        <taxon>Bacillota</taxon>
        <taxon>Bacilli</taxon>
        <taxon>Bacillales</taxon>
        <taxon>Paenibacillaceae</taxon>
        <taxon>Paenibacillus</taxon>
    </lineage>
</organism>
<dbReference type="PROSITE" id="PS51257">
    <property type="entry name" value="PROKAR_LIPOPROTEIN"/>
    <property type="match status" value="1"/>
</dbReference>
<dbReference type="SUPFAM" id="SSF53850">
    <property type="entry name" value="Periplasmic binding protein-like II"/>
    <property type="match status" value="1"/>
</dbReference>
<evidence type="ECO:0000313" key="2">
    <source>
        <dbReference type="EMBL" id="MFC0391245.1"/>
    </source>
</evidence>
<dbReference type="PANTHER" id="PTHR43649:SF12">
    <property type="entry name" value="DIACETYLCHITOBIOSE BINDING PROTEIN DASA"/>
    <property type="match status" value="1"/>
</dbReference>
<reference evidence="2 3" key="1">
    <citation type="submission" date="2024-09" db="EMBL/GenBank/DDBJ databases">
        <authorList>
            <person name="Sun Q."/>
            <person name="Mori K."/>
        </authorList>
    </citation>
    <scope>NUCLEOTIDE SEQUENCE [LARGE SCALE GENOMIC DNA]</scope>
    <source>
        <strain evidence="2 3">CCM 4839</strain>
    </source>
</reference>
<dbReference type="CDD" id="cd13585">
    <property type="entry name" value="PBP2_TMBP_like"/>
    <property type="match status" value="1"/>
</dbReference>
<evidence type="ECO:0000313" key="3">
    <source>
        <dbReference type="Proteomes" id="UP001589818"/>
    </source>
</evidence>
<dbReference type="EMBL" id="JBHLVF010000010">
    <property type="protein sequence ID" value="MFC0391245.1"/>
    <property type="molecule type" value="Genomic_DNA"/>
</dbReference>
<protein>
    <submittedName>
        <fullName evidence="2">ABC transporter substrate-binding protein</fullName>
    </submittedName>
</protein>
<keyword evidence="3" id="KW-1185">Reference proteome</keyword>
<feature type="signal peptide" evidence="1">
    <location>
        <begin position="1"/>
        <end position="23"/>
    </location>
</feature>
<dbReference type="RefSeq" id="WP_256555263.1">
    <property type="nucleotide sequence ID" value="NZ_JANHOF010000004.1"/>
</dbReference>
<dbReference type="InterPro" id="IPR006059">
    <property type="entry name" value="SBP"/>
</dbReference>
<sequence>MRRHGRKTVGLLLSGVMMLSVLAGCGGNNSTDGESANGGGKSDGETVKLRMVESLTSPKRTELLQKMIDQFETENPTIQVELISPPFDQADNKIRTMLAGKQDLDVMEVRDLNVAEFVNNKYTEPLDAYAAKWSDYATVTATAKSVGTVGENLYFMPSGLYLRQMFYRQDWLKEKGLEVPETWQELVDTAAALTDSSKNRYGFSFRGGPGSNGTTDTMILSYNGDNVNLDDSQFTKDGKTIYSTPEAKQAMELYMKLYKEASPPDSINWGFSEQVQAFTSGVTGILLQDPDVIQSLQQSMDEGTWATAPMPKGPNGKALMAAGASGWGIPSYSKHKEEAWKLIEFMSSPKQNTAFSKDYGLIPVHTAAAEDEFFKTGPYKTLLDMGNQPDVFVSYKPAFQYPGTGQWGQVSAESQQSFLLGKTSLDDLLKKWDEYWANEKTKMQK</sequence>
<accession>A0ABV6J5W4</accession>
<dbReference type="Gene3D" id="3.40.190.10">
    <property type="entry name" value="Periplasmic binding protein-like II"/>
    <property type="match status" value="1"/>
</dbReference>
<proteinExistence type="predicted"/>
<evidence type="ECO:0000256" key="1">
    <source>
        <dbReference type="SAM" id="SignalP"/>
    </source>
</evidence>
<dbReference type="InterPro" id="IPR050490">
    <property type="entry name" value="Bact_solute-bd_prot1"/>
</dbReference>
<feature type="chain" id="PRO_5046555432" evidence="1">
    <location>
        <begin position="24"/>
        <end position="445"/>
    </location>
</feature>
<gene>
    <name evidence="2" type="ORF">ACFFJ8_07625</name>
</gene>
<dbReference type="PANTHER" id="PTHR43649">
    <property type="entry name" value="ARABINOSE-BINDING PROTEIN-RELATED"/>
    <property type="match status" value="1"/>
</dbReference>
<keyword evidence="1" id="KW-0732">Signal</keyword>
<comment type="caution">
    <text evidence="2">The sequence shown here is derived from an EMBL/GenBank/DDBJ whole genome shotgun (WGS) entry which is preliminary data.</text>
</comment>
<name>A0ABV6J5W4_9BACL</name>